<feature type="compositionally biased region" description="Polar residues" evidence="1">
    <location>
        <begin position="35"/>
        <end position="45"/>
    </location>
</feature>
<name>A0A9P6L9P1_9AGAM</name>
<reference evidence="2" key="2">
    <citation type="submission" date="2020-11" db="EMBL/GenBank/DDBJ databases">
        <authorList>
            <consortium name="DOE Joint Genome Institute"/>
            <person name="Kuo A."/>
            <person name="Miyauchi S."/>
            <person name="Kiss E."/>
            <person name="Drula E."/>
            <person name="Kohler A."/>
            <person name="Sanchez-Garcia M."/>
            <person name="Andreopoulos B."/>
            <person name="Barry K.W."/>
            <person name="Bonito G."/>
            <person name="Buee M."/>
            <person name="Carver A."/>
            <person name="Chen C."/>
            <person name="Cichocki N."/>
            <person name="Clum A."/>
            <person name="Culley D."/>
            <person name="Crous P.W."/>
            <person name="Fauchery L."/>
            <person name="Girlanda M."/>
            <person name="Hayes R."/>
            <person name="Keri Z."/>
            <person name="Labutti K."/>
            <person name="Lipzen A."/>
            <person name="Lombard V."/>
            <person name="Magnuson J."/>
            <person name="Maillard F."/>
            <person name="Morin E."/>
            <person name="Murat C."/>
            <person name="Nolan M."/>
            <person name="Ohm R."/>
            <person name="Pangilinan J."/>
            <person name="Pereira M."/>
            <person name="Perotto S."/>
            <person name="Peter M."/>
            <person name="Riley R."/>
            <person name="Sitrit Y."/>
            <person name="Stielow B."/>
            <person name="Szollosi G."/>
            <person name="Zifcakova L."/>
            <person name="Stursova M."/>
            <person name="Spatafora J.W."/>
            <person name="Tedersoo L."/>
            <person name="Vaario L.-M."/>
            <person name="Yamada A."/>
            <person name="Yan M."/>
            <person name="Wang P."/>
            <person name="Xu J."/>
            <person name="Bruns T."/>
            <person name="Baldrian P."/>
            <person name="Vilgalys R."/>
            <person name="Henrissat B."/>
            <person name="Grigoriev I.V."/>
            <person name="Hibbett D."/>
            <person name="Nagy L.G."/>
            <person name="Martin F.M."/>
        </authorList>
    </citation>
    <scope>NUCLEOTIDE SEQUENCE</scope>
    <source>
        <strain evidence="2">UH-Tt-Lm1</strain>
    </source>
</reference>
<dbReference type="OrthoDB" id="10577807at2759"/>
<proteinExistence type="predicted"/>
<dbReference type="AlphaFoldDB" id="A0A9P6L9P1"/>
<dbReference type="EMBL" id="WIUZ02000004">
    <property type="protein sequence ID" value="KAF9788285.1"/>
    <property type="molecule type" value="Genomic_DNA"/>
</dbReference>
<reference evidence="2" key="1">
    <citation type="journal article" date="2020" name="Nat. Commun.">
        <title>Large-scale genome sequencing of mycorrhizal fungi provides insights into the early evolution of symbiotic traits.</title>
        <authorList>
            <person name="Miyauchi S."/>
            <person name="Kiss E."/>
            <person name="Kuo A."/>
            <person name="Drula E."/>
            <person name="Kohler A."/>
            <person name="Sanchez-Garcia M."/>
            <person name="Morin E."/>
            <person name="Andreopoulos B."/>
            <person name="Barry K.W."/>
            <person name="Bonito G."/>
            <person name="Buee M."/>
            <person name="Carver A."/>
            <person name="Chen C."/>
            <person name="Cichocki N."/>
            <person name="Clum A."/>
            <person name="Culley D."/>
            <person name="Crous P.W."/>
            <person name="Fauchery L."/>
            <person name="Girlanda M."/>
            <person name="Hayes R.D."/>
            <person name="Keri Z."/>
            <person name="LaButti K."/>
            <person name="Lipzen A."/>
            <person name="Lombard V."/>
            <person name="Magnuson J."/>
            <person name="Maillard F."/>
            <person name="Murat C."/>
            <person name="Nolan M."/>
            <person name="Ohm R.A."/>
            <person name="Pangilinan J."/>
            <person name="Pereira M.F."/>
            <person name="Perotto S."/>
            <person name="Peter M."/>
            <person name="Pfister S."/>
            <person name="Riley R."/>
            <person name="Sitrit Y."/>
            <person name="Stielow J.B."/>
            <person name="Szollosi G."/>
            <person name="Zifcakova L."/>
            <person name="Stursova M."/>
            <person name="Spatafora J.W."/>
            <person name="Tedersoo L."/>
            <person name="Vaario L.M."/>
            <person name="Yamada A."/>
            <person name="Yan M."/>
            <person name="Wang P."/>
            <person name="Xu J."/>
            <person name="Bruns T."/>
            <person name="Baldrian P."/>
            <person name="Vilgalys R."/>
            <person name="Dunand C."/>
            <person name="Henrissat B."/>
            <person name="Grigoriev I.V."/>
            <person name="Hibbett D."/>
            <person name="Nagy L.G."/>
            <person name="Martin F.M."/>
        </authorList>
    </citation>
    <scope>NUCLEOTIDE SEQUENCE</scope>
    <source>
        <strain evidence="2">UH-Tt-Lm1</strain>
    </source>
</reference>
<comment type="caution">
    <text evidence="2">The sequence shown here is derived from an EMBL/GenBank/DDBJ whole genome shotgun (WGS) entry which is preliminary data.</text>
</comment>
<accession>A0A9P6L9P1</accession>
<feature type="compositionally biased region" description="Low complexity" evidence="1">
    <location>
        <begin position="205"/>
        <end position="224"/>
    </location>
</feature>
<organism evidence="2 3">
    <name type="scientific">Thelephora terrestris</name>
    <dbReference type="NCBI Taxonomy" id="56493"/>
    <lineage>
        <taxon>Eukaryota</taxon>
        <taxon>Fungi</taxon>
        <taxon>Dikarya</taxon>
        <taxon>Basidiomycota</taxon>
        <taxon>Agaricomycotina</taxon>
        <taxon>Agaricomycetes</taxon>
        <taxon>Thelephorales</taxon>
        <taxon>Thelephoraceae</taxon>
        <taxon>Thelephora</taxon>
    </lineage>
</organism>
<evidence type="ECO:0000256" key="1">
    <source>
        <dbReference type="SAM" id="MobiDB-lite"/>
    </source>
</evidence>
<protein>
    <submittedName>
        <fullName evidence="2">Uncharacterized protein</fullName>
    </submittedName>
</protein>
<feature type="compositionally biased region" description="Basic and acidic residues" evidence="1">
    <location>
        <begin position="148"/>
        <end position="158"/>
    </location>
</feature>
<evidence type="ECO:0000313" key="2">
    <source>
        <dbReference type="EMBL" id="KAF9788285.1"/>
    </source>
</evidence>
<evidence type="ECO:0000313" key="3">
    <source>
        <dbReference type="Proteomes" id="UP000736335"/>
    </source>
</evidence>
<feature type="region of interest" description="Disordered" evidence="1">
    <location>
        <begin position="1"/>
        <end position="265"/>
    </location>
</feature>
<gene>
    <name evidence="2" type="ORF">BJ322DRAFT_621438</name>
</gene>
<keyword evidence="3" id="KW-1185">Reference proteome</keyword>
<sequence length="311" mass="34068">MKKTASMNTPARRRLRSRFSDMAPGNAGGVDASASEPQPTTSQSEKPTTTRPRARPAAKKTNSARQKKRRGVVPLKPETEPLRETTSAAPEDHAVGDEMDVDPAPVADSSTIARKGKAPRLYRQGSRSSARLMVGNPTAIHESMQIEPEVKQAKRERESDDEGTNGGAPVELAKKRAKLADDQTDTPLPIETDPPLQIETDPPLQTETEIPSQTETETPPQIETAMVGDSSPVEPASGENPTEDKPKQPVDVAAEESTAANSPDDEYVLVEVIKRFYLHTDDRGRVSMRMGLFRRDEWEQAEQAKRAEQSL</sequence>
<feature type="compositionally biased region" description="Basic and acidic residues" evidence="1">
    <location>
        <begin position="172"/>
        <end position="181"/>
    </location>
</feature>
<dbReference type="Proteomes" id="UP000736335">
    <property type="component" value="Unassembled WGS sequence"/>
</dbReference>